<keyword evidence="2" id="KW-0472">Membrane</keyword>
<feature type="transmembrane region" description="Helical" evidence="2">
    <location>
        <begin position="93"/>
        <end position="115"/>
    </location>
</feature>
<feature type="compositionally biased region" description="Polar residues" evidence="1">
    <location>
        <begin position="393"/>
        <end position="402"/>
    </location>
</feature>
<feature type="non-terminal residue" evidence="3">
    <location>
        <position position="1"/>
    </location>
</feature>
<proteinExistence type="predicted"/>
<evidence type="ECO:0000313" key="3">
    <source>
        <dbReference type="EMBL" id="CEO50542.1"/>
    </source>
</evidence>
<dbReference type="Gene3D" id="1.10.167.10">
    <property type="entry name" value="Regulator of G-protein Signalling 4, domain 2"/>
    <property type="match status" value="1"/>
</dbReference>
<feature type="transmembrane region" description="Helical" evidence="2">
    <location>
        <begin position="276"/>
        <end position="295"/>
    </location>
</feature>
<organism evidence="3">
    <name type="scientific">Bionectria ochroleuca</name>
    <name type="common">Gliocladium roseum</name>
    <dbReference type="NCBI Taxonomy" id="29856"/>
    <lineage>
        <taxon>Eukaryota</taxon>
        <taxon>Fungi</taxon>
        <taxon>Dikarya</taxon>
        <taxon>Ascomycota</taxon>
        <taxon>Pezizomycotina</taxon>
        <taxon>Sordariomycetes</taxon>
        <taxon>Hypocreomycetidae</taxon>
        <taxon>Hypocreales</taxon>
        <taxon>Bionectriaceae</taxon>
        <taxon>Clonostachys</taxon>
    </lineage>
</organism>
<feature type="region of interest" description="Disordered" evidence="1">
    <location>
        <begin position="393"/>
        <end position="418"/>
    </location>
</feature>
<reference evidence="3" key="1">
    <citation type="submission" date="2015-01" db="EMBL/GenBank/DDBJ databases">
        <authorList>
            <person name="Durling Mikael"/>
        </authorList>
    </citation>
    <scope>NUCLEOTIDE SEQUENCE</scope>
</reference>
<dbReference type="EMBL" id="CDPU01000019">
    <property type="protein sequence ID" value="CEO50542.1"/>
    <property type="molecule type" value="Genomic_DNA"/>
</dbReference>
<evidence type="ECO:0008006" key="4">
    <source>
        <dbReference type="Google" id="ProtNLM"/>
    </source>
</evidence>
<protein>
    <recommendedName>
        <fullName evidence="4">RGS domain-containing protein</fullName>
    </recommendedName>
</protein>
<dbReference type="InterPro" id="IPR044926">
    <property type="entry name" value="RGS_subdomain_2"/>
</dbReference>
<dbReference type="AlphaFoldDB" id="A0A0B7K4P5"/>
<feature type="transmembrane region" description="Helical" evidence="2">
    <location>
        <begin position="307"/>
        <end position="326"/>
    </location>
</feature>
<feature type="transmembrane region" description="Helical" evidence="2">
    <location>
        <begin position="223"/>
        <end position="244"/>
    </location>
</feature>
<sequence>WHIRFPICHLIVPFRGRCLVFNPHLHPPSYYLLRPSLILSSPSLLTFVGSSLATADQTLFIHWDLRFSHPAKMGAKSVIRASAPQDFKLDGLATFYCCFAAIWTAILVGGMVFLYRKRDMPILRIRGLALSFGSVILLHIYWLAVQFGYLYGKWMAAGVEFWIMGIWLPFGIALFHASNSRFLYVAEMQKRFIRSDTMEKRVPQTGKKTLLQRYKALDYTTRMLAVVGTGMAIQFFLTLIMFLVSRKFHTSFGVPGTETHGTPEEQAAQAKVGWEWWPSVFWQCIWAWLVAPYILWKARGLHDSLGWRVQTIGCCIASLHATPMWLVALYVPQMGVVNQYFIPPQWIAISIMIIEIFTIFLPCWEVVKHQTLRQETLESIARWEARNKLNGNGSLDTGSTHASWIPGKPRKKAASIGSSGSSVLTMDALEHTLVKNPEPLQQFSALKDFSGENIAFLRRVAEWKVKHYGIKLSDGRRIGDRDDGDDIDERASFEEALHIYTDFISSRGAEFQINLSSIDFKKLSTIFENAARILYGDEPAPDPALPFETANWRIDGKNDAASTNSEAAIVMTETTRSAKEGMMDKVRFWGAIPQDFGEDVFDDAEMHIKYLVLTNTWPKYVKARRSMDSIESLEASGNSA</sequence>
<evidence type="ECO:0000256" key="1">
    <source>
        <dbReference type="SAM" id="MobiDB-lite"/>
    </source>
</evidence>
<keyword evidence="2" id="KW-0812">Transmembrane</keyword>
<accession>A0A0B7K4P5</accession>
<keyword evidence="2" id="KW-1133">Transmembrane helix</keyword>
<dbReference type="SUPFAM" id="SSF48097">
    <property type="entry name" value="Regulator of G-protein signaling, RGS"/>
    <property type="match status" value="1"/>
</dbReference>
<gene>
    <name evidence="3" type="ORF">BN869_000006600_1</name>
</gene>
<name>A0A0B7K4P5_BIOOC</name>
<feature type="transmembrane region" description="Helical" evidence="2">
    <location>
        <begin position="346"/>
        <end position="367"/>
    </location>
</feature>
<feature type="transmembrane region" description="Helical" evidence="2">
    <location>
        <begin position="161"/>
        <end position="184"/>
    </location>
</feature>
<dbReference type="InterPro" id="IPR036305">
    <property type="entry name" value="RGS_sf"/>
</dbReference>
<evidence type="ECO:0000256" key="2">
    <source>
        <dbReference type="SAM" id="Phobius"/>
    </source>
</evidence>
<feature type="transmembrane region" description="Helical" evidence="2">
    <location>
        <begin position="127"/>
        <end position="149"/>
    </location>
</feature>